<keyword evidence="2 5" id="KW-0732">Signal</keyword>
<keyword evidence="4" id="KW-1133">Transmembrane helix</keyword>
<dbReference type="InterPro" id="IPR032675">
    <property type="entry name" value="LRR_dom_sf"/>
</dbReference>
<reference evidence="6" key="1">
    <citation type="submission" date="2021-12" db="EMBL/GenBank/DDBJ databases">
        <authorList>
            <person name="King R."/>
        </authorList>
    </citation>
    <scope>NUCLEOTIDE SEQUENCE</scope>
</reference>
<evidence type="ECO:0000256" key="1">
    <source>
        <dbReference type="ARBA" id="ARBA00022614"/>
    </source>
</evidence>
<dbReference type="InterPro" id="IPR003591">
    <property type="entry name" value="Leu-rich_rpt_typical-subtyp"/>
</dbReference>
<dbReference type="SMART" id="SM00369">
    <property type="entry name" value="LRR_TYP"/>
    <property type="match status" value="2"/>
</dbReference>
<feature type="chain" id="PRO_5040153479" evidence="5">
    <location>
        <begin position="21"/>
        <end position="319"/>
    </location>
</feature>
<dbReference type="PROSITE" id="PS51450">
    <property type="entry name" value="LRR"/>
    <property type="match status" value="1"/>
</dbReference>
<keyword evidence="4" id="KW-0812">Transmembrane</keyword>
<dbReference type="AlphaFoldDB" id="A0A9P0BF36"/>
<dbReference type="Gene3D" id="3.80.10.10">
    <property type="entry name" value="Ribonuclease Inhibitor"/>
    <property type="match status" value="2"/>
</dbReference>
<keyword evidence="4" id="KW-0472">Membrane</keyword>
<keyword evidence="3" id="KW-0677">Repeat</keyword>
<keyword evidence="1" id="KW-0433">Leucine-rich repeat</keyword>
<accession>A0A9P0BF36</accession>
<dbReference type="Pfam" id="PF13855">
    <property type="entry name" value="LRR_8"/>
    <property type="match status" value="1"/>
</dbReference>
<dbReference type="EMBL" id="OV121139">
    <property type="protein sequence ID" value="CAH0561884.1"/>
    <property type="molecule type" value="Genomic_DNA"/>
</dbReference>
<evidence type="ECO:0000256" key="4">
    <source>
        <dbReference type="SAM" id="Phobius"/>
    </source>
</evidence>
<feature type="signal peptide" evidence="5">
    <location>
        <begin position="1"/>
        <end position="20"/>
    </location>
</feature>
<dbReference type="SUPFAM" id="SSF52058">
    <property type="entry name" value="L domain-like"/>
    <property type="match status" value="1"/>
</dbReference>
<organism evidence="6 7">
    <name type="scientific">Brassicogethes aeneus</name>
    <name type="common">Rape pollen beetle</name>
    <name type="synonym">Meligethes aeneus</name>
    <dbReference type="NCBI Taxonomy" id="1431903"/>
    <lineage>
        <taxon>Eukaryota</taxon>
        <taxon>Metazoa</taxon>
        <taxon>Ecdysozoa</taxon>
        <taxon>Arthropoda</taxon>
        <taxon>Hexapoda</taxon>
        <taxon>Insecta</taxon>
        <taxon>Pterygota</taxon>
        <taxon>Neoptera</taxon>
        <taxon>Endopterygota</taxon>
        <taxon>Coleoptera</taxon>
        <taxon>Polyphaga</taxon>
        <taxon>Cucujiformia</taxon>
        <taxon>Nitidulidae</taxon>
        <taxon>Meligethinae</taxon>
        <taxon>Brassicogethes</taxon>
    </lineage>
</organism>
<evidence type="ECO:0000313" key="6">
    <source>
        <dbReference type="EMBL" id="CAH0561884.1"/>
    </source>
</evidence>
<evidence type="ECO:0000256" key="5">
    <source>
        <dbReference type="SAM" id="SignalP"/>
    </source>
</evidence>
<proteinExistence type="predicted"/>
<dbReference type="PANTHER" id="PTHR24373:SF393">
    <property type="entry name" value="PROTEIN SLIT-LIKE PROTEIN"/>
    <property type="match status" value="1"/>
</dbReference>
<evidence type="ECO:0000313" key="7">
    <source>
        <dbReference type="Proteomes" id="UP001154078"/>
    </source>
</evidence>
<feature type="transmembrane region" description="Helical" evidence="4">
    <location>
        <begin position="280"/>
        <end position="301"/>
    </location>
</feature>
<evidence type="ECO:0000256" key="3">
    <source>
        <dbReference type="ARBA" id="ARBA00022737"/>
    </source>
</evidence>
<protein>
    <submittedName>
        <fullName evidence="6">Uncharacterized protein</fullName>
    </submittedName>
</protein>
<name>A0A9P0BF36_BRAAE</name>
<gene>
    <name evidence="6" type="ORF">MELIAE_LOCUS11173</name>
</gene>
<dbReference type="OrthoDB" id="694479at2759"/>
<evidence type="ECO:0000256" key="2">
    <source>
        <dbReference type="ARBA" id="ARBA00022729"/>
    </source>
</evidence>
<dbReference type="PANTHER" id="PTHR24373">
    <property type="entry name" value="SLIT RELATED LEUCINE-RICH REPEAT NEURONAL PROTEIN"/>
    <property type="match status" value="1"/>
</dbReference>
<sequence length="319" mass="36523">MDKTILWTVFLVLIIQNVIAQNCKREPKCQISRVHGMKSADCFNKNFRSFPQCITSDVQVLDLSQNRIRKLDKNDLKRYQYLKLLYLNDNVIVQIHEDAFEGLNDLTSLDLSLNALNKVPPLVFQLPNLKTLYLGHNMNINIADSLESSKSISSPLANLDLSFISDGIPAVFPDFGNLPLLFQLNISGTEFENMSPSHFAGLCNLKYLHNENTTTEFFESCDCIKINKWLKDRKVEFKPFVCGSNLFECETDISEEDLQKYDQCKIVAEKYVRTIKINRGLIYAGIVAGIFVVCVALYFIYKKTNRIKPKKAKENNLLL</sequence>
<dbReference type="InterPro" id="IPR001611">
    <property type="entry name" value="Leu-rich_rpt"/>
</dbReference>
<dbReference type="InterPro" id="IPR050328">
    <property type="entry name" value="Dev_Immune_Receptor"/>
</dbReference>
<keyword evidence="7" id="KW-1185">Reference proteome</keyword>
<dbReference type="Proteomes" id="UP001154078">
    <property type="component" value="Chromosome 8"/>
</dbReference>